<keyword evidence="1" id="KW-1133">Transmembrane helix</keyword>
<evidence type="ECO:0000313" key="3">
    <source>
        <dbReference type="Proteomes" id="UP000028828"/>
    </source>
</evidence>
<sequence>MEDTAQSTPTTAVSAKKNAWMQASRLGLRGFSIIYGIMCVYLLTQTSKDLTVEGEKPPAMRWLTAISCVGLVGSTLGCLVSFESWKTRSMTSVTILAFTINFILSIISIFVVCFTHFSIFWIIFTALHIFLSLMSSGAAYGSFATTAKPAPVDETTPLTIDQVTGGDVA</sequence>
<comment type="caution">
    <text evidence="2">The sequence shown here is derived from an EMBL/GenBank/DDBJ whole genome shotgun (WGS) entry which is preliminary data.</text>
</comment>
<proteinExistence type="predicted"/>
<gene>
    <name evidence="2" type="ORF">TGP89_306895</name>
</gene>
<reference evidence="2 3" key="1">
    <citation type="submission" date="2014-03" db="EMBL/GenBank/DDBJ databases">
        <authorList>
            <person name="Sibley D."/>
            <person name="Venepally P."/>
            <person name="Karamycheva S."/>
            <person name="Hadjithomas M."/>
            <person name="Khan A."/>
            <person name="Brunk B."/>
            <person name="Roos D."/>
            <person name="Caler E."/>
            <person name="Lorenzi H."/>
        </authorList>
    </citation>
    <scope>NUCLEOTIDE SEQUENCE [LARGE SCALE GENOMIC DNA]</scope>
    <source>
        <strain evidence="3">p89</strain>
    </source>
</reference>
<dbReference type="OrthoDB" id="329885at2759"/>
<feature type="transmembrane region" description="Helical" evidence="1">
    <location>
        <begin position="94"/>
        <end position="112"/>
    </location>
</feature>
<feature type="transmembrane region" description="Helical" evidence="1">
    <location>
        <begin position="118"/>
        <end position="140"/>
    </location>
</feature>
<evidence type="ECO:0000256" key="1">
    <source>
        <dbReference type="SAM" id="Phobius"/>
    </source>
</evidence>
<keyword evidence="1 2" id="KW-0812">Transmembrane</keyword>
<feature type="transmembrane region" description="Helical" evidence="1">
    <location>
        <begin position="63"/>
        <end position="82"/>
    </location>
</feature>
<dbReference type="EMBL" id="AEYI02002515">
    <property type="protein sequence ID" value="KFG27971.1"/>
    <property type="molecule type" value="Genomic_DNA"/>
</dbReference>
<evidence type="ECO:0000313" key="2">
    <source>
        <dbReference type="EMBL" id="KFG27971.1"/>
    </source>
</evidence>
<dbReference type="AlphaFoldDB" id="A0A086J753"/>
<protein>
    <submittedName>
        <fullName evidence="2">Putative transmembrane protein</fullName>
    </submittedName>
</protein>
<dbReference type="Proteomes" id="UP000028828">
    <property type="component" value="Unassembled WGS sequence"/>
</dbReference>
<name>A0A086J753_TOXGO</name>
<organism evidence="2 3">
    <name type="scientific">Toxoplasma gondii p89</name>
    <dbReference type="NCBI Taxonomy" id="943119"/>
    <lineage>
        <taxon>Eukaryota</taxon>
        <taxon>Sar</taxon>
        <taxon>Alveolata</taxon>
        <taxon>Apicomplexa</taxon>
        <taxon>Conoidasida</taxon>
        <taxon>Coccidia</taxon>
        <taxon>Eucoccidiorida</taxon>
        <taxon>Eimeriorina</taxon>
        <taxon>Sarcocystidae</taxon>
        <taxon>Toxoplasma</taxon>
    </lineage>
</organism>
<accession>A0A086J753</accession>
<feature type="transmembrane region" description="Helical" evidence="1">
    <location>
        <begin position="26"/>
        <end position="43"/>
    </location>
</feature>
<keyword evidence="1" id="KW-0472">Membrane</keyword>
<dbReference type="VEuPathDB" id="ToxoDB:TGP89_306895"/>